<dbReference type="AlphaFoldDB" id="A0A388L4A1"/>
<name>A0A388L4A1_CHABU</name>
<evidence type="ECO:0000313" key="2">
    <source>
        <dbReference type="EMBL" id="GBG77127.1"/>
    </source>
</evidence>
<evidence type="ECO:0000313" key="3">
    <source>
        <dbReference type="Proteomes" id="UP000265515"/>
    </source>
</evidence>
<dbReference type="Proteomes" id="UP000265515">
    <property type="component" value="Unassembled WGS sequence"/>
</dbReference>
<comment type="caution">
    <text evidence="2">The sequence shown here is derived from an EMBL/GenBank/DDBJ whole genome shotgun (WGS) entry which is preliminary data.</text>
</comment>
<gene>
    <name evidence="2" type="ORF">CBR_g23453</name>
</gene>
<protein>
    <submittedName>
        <fullName evidence="2">Uncharacterized protein</fullName>
    </submittedName>
</protein>
<reference evidence="2 3" key="1">
    <citation type="journal article" date="2018" name="Cell">
        <title>The Chara Genome: Secondary Complexity and Implications for Plant Terrestrialization.</title>
        <authorList>
            <person name="Nishiyama T."/>
            <person name="Sakayama H."/>
            <person name="Vries J.D."/>
            <person name="Buschmann H."/>
            <person name="Saint-Marcoux D."/>
            <person name="Ullrich K.K."/>
            <person name="Haas F.B."/>
            <person name="Vanderstraeten L."/>
            <person name="Becker D."/>
            <person name="Lang D."/>
            <person name="Vosolsobe S."/>
            <person name="Rombauts S."/>
            <person name="Wilhelmsson P.K.I."/>
            <person name="Janitza P."/>
            <person name="Kern R."/>
            <person name="Heyl A."/>
            <person name="Rumpler F."/>
            <person name="Villalobos L.I.A.C."/>
            <person name="Clay J.M."/>
            <person name="Skokan R."/>
            <person name="Toyoda A."/>
            <person name="Suzuki Y."/>
            <person name="Kagoshima H."/>
            <person name="Schijlen E."/>
            <person name="Tajeshwar N."/>
            <person name="Catarino B."/>
            <person name="Hetherington A.J."/>
            <person name="Saltykova A."/>
            <person name="Bonnot C."/>
            <person name="Breuninger H."/>
            <person name="Symeonidi A."/>
            <person name="Radhakrishnan G.V."/>
            <person name="Van Nieuwerburgh F."/>
            <person name="Deforce D."/>
            <person name="Chang C."/>
            <person name="Karol K.G."/>
            <person name="Hedrich R."/>
            <person name="Ulvskov P."/>
            <person name="Glockner G."/>
            <person name="Delwiche C.F."/>
            <person name="Petrasek J."/>
            <person name="Van de Peer Y."/>
            <person name="Friml J."/>
            <person name="Beilby M."/>
            <person name="Dolan L."/>
            <person name="Kohara Y."/>
            <person name="Sugano S."/>
            <person name="Fujiyama A."/>
            <person name="Delaux P.-M."/>
            <person name="Quint M."/>
            <person name="TheiBen G."/>
            <person name="Hagemann M."/>
            <person name="Harholt J."/>
            <person name="Dunand C."/>
            <person name="Zachgo S."/>
            <person name="Langdale J."/>
            <person name="Maumus F."/>
            <person name="Straeten D.V.D."/>
            <person name="Gould S.B."/>
            <person name="Rensing S.A."/>
        </authorList>
    </citation>
    <scope>NUCLEOTIDE SEQUENCE [LARGE SCALE GENOMIC DNA]</scope>
    <source>
        <strain evidence="2 3">S276</strain>
    </source>
</reference>
<feature type="compositionally biased region" description="Basic and acidic residues" evidence="1">
    <location>
        <begin position="328"/>
        <end position="347"/>
    </location>
</feature>
<feature type="region of interest" description="Disordered" evidence="1">
    <location>
        <begin position="297"/>
        <end position="377"/>
    </location>
</feature>
<proteinExistence type="predicted"/>
<keyword evidence="3" id="KW-1185">Reference proteome</keyword>
<evidence type="ECO:0000256" key="1">
    <source>
        <dbReference type="SAM" id="MobiDB-lite"/>
    </source>
</evidence>
<dbReference type="EMBL" id="BFEA01000260">
    <property type="protein sequence ID" value="GBG77127.1"/>
    <property type="molecule type" value="Genomic_DNA"/>
</dbReference>
<dbReference type="Gramene" id="GBG77127">
    <property type="protein sequence ID" value="GBG77127"/>
    <property type="gene ID" value="CBR_g23453"/>
</dbReference>
<organism evidence="2 3">
    <name type="scientific">Chara braunii</name>
    <name type="common">Braun's stonewort</name>
    <dbReference type="NCBI Taxonomy" id="69332"/>
    <lineage>
        <taxon>Eukaryota</taxon>
        <taxon>Viridiplantae</taxon>
        <taxon>Streptophyta</taxon>
        <taxon>Charophyceae</taxon>
        <taxon>Charales</taxon>
        <taxon>Characeae</taxon>
        <taxon>Chara</taxon>
    </lineage>
</organism>
<accession>A0A388L4A1</accession>
<sequence>MEVEGNRQDAEGVPPHGVDVGMIGAEGEATTPRVQNNVEEVVGPQNRSPPQAQTNYWVEEERVQEMLAKCYDIGILPAGWDIGELKEEGMKAHFTLNPSLDEIKVKWLKERTVTVIFQDGSKNLLKKIKEDVIRAYESIWLGEGRFDPSVMRGRVSIESSNVLSYIAKDVRVVELMLQEGESVVESSIGHVLKTYPSEKDARTPRLINVRMDLSLEALPRLKETISFTTFQGQLIELKVANAQTPWCSPTGPQQTVDPYGNIRVNPFFSPLRDQAMGVQNGHNVAASNGQLQQRYVEQMGQQSSGAPDPSSSSQRPRTDTTPTKQRRQIGENDDVVRIEEEVDEKHSVTSLSKSGELRMKEQGLSPLKRNRRQSTKGGDCEWEKHLLPLLFITTVEGNFTLAWSTEPGVTVLPSQRISNPPMPMDILNISRSDIAFICGGISLPPNVFGNGGLSIGKILLHGIGIAIENGPSWGFFLLQYSH</sequence>
<feature type="compositionally biased region" description="Low complexity" evidence="1">
    <location>
        <begin position="300"/>
        <end position="314"/>
    </location>
</feature>